<gene>
    <name evidence="1" type="ORF">I41_55790</name>
</gene>
<accession>A0A517U6R8</accession>
<dbReference type="AlphaFoldDB" id="A0A517U6R8"/>
<sequence length="112" mass="12489">MKTIHPDIAGRRFETPQGSDESFEHFLEGFGTYRQELLAELSEGIATSHSQAIPISACSEESAYLLELTRFIVVYQLLHDSVEVSTIVRKRDSAAPDHIEYFTSVASLPSKS</sequence>
<evidence type="ECO:0000313" key="1">
    <source>
        <dbReference type="EMBL" id="QDT76329.1"/>
    </source>
</evidence>
<geneLocation type="plasmid" evidence="2">
    <name>pi41_1</name>
</geneLocation>
<protein>
    <submittedName>
        <fullName evidence="1">Uncharacterized protein</fullName>
    </submittedName>
</protein>
<reference evidence="1 2" key="1">
    <citation type="submission" date="2019-02" db="EMBL/GenBank/DDBJ databases">
        <title>Deep-cultivation of Planctomycetes and their phenomic and genomic characterization uncovers novel biology.</title>
        <authorList>
            <person name="Wiegand S."/>
            <person name="Jogler M."/>
            <person name="Boedeker C."/>
            <person name="Pinto D."/>
            <person name="Vollmers J."/>
            <person name="Rivas-Marin E."/>
            <person name="Kohn T."/>
            <person name="Peeters S.H."/>
            <person name="Heuer A."/>
            <person name="Rast P."/>
            <person name="Oberbeckmann S."/>
            <person name="Bunk B."/>
            <person name="Jeske O."/>
            <person name="Meyerdierks A."/>
            <person name="Storesund J.E."/>
            <person name="Kallscheuer N."/>
            <person name="Luecker S."/>
            <person name="Lage O.M."/>
            <person name="Pohl T."/>
            <person name="Merkel B.J."/>
            <person name="Hornburger P."/>
            <person name="Mueller R.-W."/>
            <person name="Bruemmer F."/>
            <person name="Labrenz M."/>
            <person name="Spormann A.M."/>
            <person name="Op den Camp H."/>
            <person name="Overmann J."/>
            <person name="Amann R."/>
            <person name="Jetten M.S.M."/>
            <person name="Mascher T."/>
            <person name="Medema M.H."/>
            <person name="Devos D.P."/>
            <person name="Kaster A.-K."/>
            <person name="Ovreas L."/>
            <person name="Rohde M."/>
            <person name="Galperin M.Y."/>
            <person name="Jogler C."/>
        </authorList>
    </citation>
    <scope>NUCLEOTIDE SEQUENCE [LARGE SCALE GENOMIC DNA]</scope>
    <source>
        <strain evidence="1 2">I41</strain>
        <plasmid evidence="2">pi41_1</plasmid>
    </source>
</reference>
<evidence type="ECO:0000313" key="2">
    <source>
        <dbReference type="Proteomes" id="UP000317909"/>
    </source>
</evidence>
<dbReference type="EMBL" id="CP036340">
    <property type="protein sequence ID" value="QDT76329.1"/>
    <property type="molecule type" value="Genomic_DNA"/>
</dbReference>
<keyword evidence="1" id="KW-0614">Plasmid</keyword>
<organism evidence="1 2">
    <name type="scientific">Lacipirellula limnantheis</name>
    <dbReference type="NCBI Taxonomy" id="2528024"/>
    <lineage>
        <taxon>Bacteria</taxon>
        <taxon>Pseudomonadati</taxon>
        <taxon>Planctomycetota</taxon>
        <taxon>Planctomycetia</taxon>
        <taxon>Pirellulales</taxon>
        <taxon>Lacipirellulaceae</taxon>
        <taxon>Lacipirellula</taxon>
    </lineage>
</organism>
<dbReference type="RefSeq" id="WP_145436563.1">
    <property type="nucleotide sequence ID" value="NZ_CP036340.1"/>
</dbReference>
<name>A0A517U6R8_9BACT</name>
<dbReference type="KEGG" id="llh:I41_55790"/>
<keyword evidence="2" id="KW-1185">Reference proteome</keyword>
<proteinExistence type="predicted"/>
<dbReference type="Proteomes" id="UP000317909">
    <property type="component" value="Plasmid pI41_1"/>
</dbReference>